<comment type="caution">
    <text evidence="2">The sequence shown here is derived from an EMBL/GenBank/DDBJ whole genome shotgun (WGS) entry which is preliminary data.</text>
</comment>
<reference evidence="2 3" key="1">
    <citation type="journal article" date="2015" name="Genome Biol. Evol.">
        <title>Comparative Genomics of a Bacterivorous Green Alga Reveals Evolutionary Causalities and Consequences of Phago-Mixotrophic Mode of Nutrition.</title>
        <authorList>
            <person name="Burns J.A."/>
            <person name="Paasch A."/>
            <person name="Narechania A."/>
            <person name="Kim E."/>
        </authorList>
    </citation>
    <scope>NUCLEOTIDE SEQUENCE [LARGE SCALE GENOMIC DNA]</scope>
    <source>
        <strain evidence="2 3">PLY_AMNH</strain>
    </source>
</reference>
<sequence>MPVLCTHAVTPSTPLINAAPAANSDSAVFLERCRQLRRELFDSTVAKYVLRKVVNDKHAKFAGSEVRPGDLWARMVTELHLAFVNEHTGFASLFDLADASLPVRADANTLLYSALANIIDPNSPAGDWLEASGAHFPGDGKRALLEIVRRLHDGNPPMAATRRLLGISFRPHEDPSPQIAAVNAELRESSRKTRWDESEVKDLFLDALDKSYYLPVLNEFIGYDKRAAVDLLTLQQRVMAVFAAKGKSPPSQSISANYAGDTLVDQVAGVLDAIDELRKELKQMKSGHGFTPRGEKRVRDTAPPAADSPPDAPGRRRRKRCQMTTPSKT</sequence>
<protein>
    <submittedName>
        <fullName evidence="2">Uncharacterized protein</fullName>
    </submittedName>
</protein>
<evidence type="ECO:0000256" key="1">
    <source>
        <dbReference type="SAM" id="MobiDB-lite"/>
    </source>
</evidence>
<gene>
    <name evidence="2" type="ORF">CYMTET_20517</name>
</gene>
<name>A0AAE0G4D4_9CHLO</name>
<dbReference type="AlphaFoldDB" id="A0AAE0G4D4"/>
<evidence type="ECO:0000313" key="3">
    <source>
        <dbReference type="Proteomes" id="UP001190700"/>
    </source>
</evidence>
<accession>A0AAE0G4D4</accession>
<organism evidence="2 3">
    <name type="scientific">Cymbomonas tetramitiformis</name>
    <dbReference type="NCBI Taxonomy" id="36881"/>
    <lineage>
        <taxon>Eukaryota</taxon>
        <taxon>Viridiplantae</taxon>
        <taxon>Chlorophyta</taxon>
        <taxon>Pyramimonadophyceae</taxon>
        <taxon>Pyramimonadales</taxon>
        <taxon>Pyramimonadaceae</taxon>
        <taxon>Cymbomonas</taxon>
    </lineage>
</organism>
<evidence type="ECO:0000313" key="2">
    <source>
        <dbReference type="EMBL" id="KAK3271118.1"/>
    </source>
</evidence>
<feature type="region of interest" description="Disordered" evidence="1">
    <location>
        <begin position="283"/>
        <end position="329"/>
    </location>
</feature>
<dbReference type="EMBL" id="LGRX02009995">
    <property type="protein sequence ID" value="KAK3271118.1"/>
    <property type="molecule type" value="Genomic_DNA"/>
</dbReference>
<keyword evidence="3" id="KW-1185">Reference proteome</keyword>
<dbReference type="Proteomes" id="UP001190700">
    <property type="component" value="Unassembled WGS sequence"/>
</dbReference>
<proteinExistence type="predicted"/>